<gene>
    <name evidence="3" type="ORF">EGH24_10995</name>
</gene>
<organism evidence="3 4">
    <name type="scientific">Halonotius terrestris</name>
    <dbReference type="NCBI Taxonomy" id="2487750"/>
    <lineage>
        <taxon>Archaea</taxon>
        <taxon>Methanobacteriati</taxon>
        <taxon>Methanobacteriota</taxon>
        <taxon>Stenosarchaea group</taxon>
        <taxon>Halobacteria</taxon>
        <taxon>Halobacteriales</taxon>
        <taxon>Haloferacaceae</taxon>
        <taxon>Halonotius</taxon>
    </lineage>
</organism>
<evidence type="ECO:0000256" key="1">
    <source>
        <dbReference type="SAM" id="MobiDB-lite"/>
    </source>
</evidence>
<feature type="transmembrane region" description="Helical" evidence="2">
    <location>
        <begin position="346"/>
        <end position="366"/>
    </location>
</feature>
<evidence type="ECO:0000313" key="3">
    <source>
        <dbReference type="EMBL" id="TQQ80048.1"/>
    </source>
</evidence>
<name>A0A8J8P6Z0_9EURY</name>
<keyword evidence="4" id="KW-1185">Reference proteome</keyword>
<proteinExistence type="predicted"/>
<feature type="compositionally biased region" description="Acidic residues" evidence="1">
    <location>
        <begin position="197"/>
        <end position="215"/>
    </location>
</feature>
<feature type="transmembrane region" description="Helical" evidence="2">
    <location>
        <begin position="423"/>
        <end position="445"/>
    </location>
</feature>
<feature type="transmembrane region" description="Helical" evidence="2">
    <location>
        <begin position="373"/>
        <end position="403"/>
    </location>
</feature>
<dbReference type="PANTHER" id="PTHR43471">
    <property type="entry name" value="ABC TRANSPORTER PERMEASE"/>
    <property type="match status" value="1"/>
</dbReference>
<dbReference type="AlphaFoldDB" id="A0A8J8P6Z0"/>
<sequence length="638" mass="66514">MLSTAARRLRRIRRIARWEIAQSTASYNRRTLLIAIVLVGVVGGVAAAALSLGVASPSPNTDIYRIGIDDDSPYNQVIEDTPALVARPPDASALDRGEIDLLVGFVQQPQAPAGEPQPPPTLLVERAPSDKGNAALTAFRSAVQSYNDRLMTQEPNATAAYPVVVELRYTPQAGDGAGSLVGNDDEPVAELGNDTDGTGDGDSGDDGSGDGDGSDSDGGSDGGDGDDGGSDTPEQSAPDIDSDDGSLLDRALFGGSTSGSPAEISPPFPFASLLLAFLFLVPMNFIIQAYGSSILNERISRRGELLLVAPVERLDIVAGKTLPYIAVAVAVTAGIAVAIGGSLLSVLAVVPIALTFLAATFLGAMFARSFKELTFVTVTITTFLTTYVFVPSIFTNVTPIALISPLTLVVMELQGEAVGLGSYVFSTAPFYLSSGVLFMLGTGVYREEDMFTQKRVPLKFLDALDARLSGVASVGVLTALFLPFVFVAELLAIAVLFIAPIELSIPLILVVIAAVEEVAKSIHVFAGFESDRFDRSATTALLLGAVSGVGFFIAEKFTVIAQVVGLPDLALGEAALQPAGVTPSTTLLLLAGPLVLHTVTAGISALGARRDFRWYLVALTAATVVHAAYNFGVVTLYG</sequence>
<feature type="region of interest" description="Disordered" evidence="1">
    <location>
        <begin position="175"/>
        <end position="244"/>
    </location>
</feature>
<comment type="caution">
    <text evidence="3">The sequence shown here is derived from an EMBL/GenBank/DDBJ whole genome shotgun (WGS) entry which is preliminary data.</text>
</comment>
<evidence type="ECO:0000256" key="2">
    <source>
        <dbReference type="SAM" id="Phobius"/>
    </source>
</evidence>
<keyword evidence="2" id="KW-0472">Membrane</keyword>
<dbReference type="EMBL" id="RKLU01000004">
    <property type="protein sequence ID" value="TQQ80048.1"/>
    <property type="molecule type" value="Genomic_DNA"/>
</dbReference>
<dbReference type="PANTHER" id="PTHR43471:SF3">
    <property type="entry name" value="ABC TRANSPORTER PERMEASE PROTEIN NATB"/>
    <property type="match status" value="1"/>
</dbReference>
<feature type="transmembrane region" description="Helical" evidence="2">
    <location>
        <begin position="270"/>
        <end position="291"/>
    </location>
</feature>
<feature type="transmembrane region" description="Helical" evidence="2">
    <location>
        <begin position="536"/>
        <end position="554"/>
    </location>
</feature>
<accession>A0A8J8P6Z0</accession>
<dbReference type="Proteomes" id="UP000705823">
    <property type="component" value="Unassembled WGS sequence"/>
</dbReference>
<dbReference type="OrthoDB" id="106980at2157"/>
<feature type="transmembrane region" description="Helical" evidence="2">
    <location>
        <begin position="466"/>
        <end position="486"/>
    </location>
</feature>
<protein>
    <submittedName>
        <fullName evidence="3">ABC transporter permease</fullName>
    </submittedName>
</protein>
<feature type="transmembrane region" description="Helical" evidence="2">
    <location>
        <begin position="322"/>
        <end position="340"/>
    </location>
</feature>
<feature type="transmembrane region" description="Helical" evidence="2">
    <location>
        <begin position="614"/>
        <end position="637"/>
    </location>
</feature>
<feature type="transmembrane region" description="Helical" evidence="2">
    <location>
        <begin position="492"/>
        <end position="515"/>
    </location>
</feature>
<feature type="transmembrane region" description="Helical" evidence="2">
    <location>
        <begin position="587"/>
        <end position="607"/>
    </location>
</feature>
<reference evidence="3" key="1">
    <citation type="submission" date="2019-02" db="EMBL/GenBank/DDBJ databases">
        <title>Halonotius sp. a new haloarchaeum isolated from saline soil.</title>
        <authorList>
            <person name="Duran-Viseras A."/>
            <person name="Sanchez-Porro C."/>
            <person name="Ventosa A."/>
        </authorList>
    </citation>
    <scope>NUCLEOTIDE SEQUENCE</scope>
    <source>
        <strain evidence="3">F15B</strain>
    </source>
</reference>
<keyword evidence="2" id="KW-0812">Transmembrane</keyword>
<keyword evidence="2" id="KW-1133">Transmembrane helix</keyword>
<evidence type="ECO:0000313" key="4">
    <source>
        <dbReference type="Proteomes" id="UP000705823"/>
    </source>
</evidence>